<feature type="transmembrane region" description="Helical" evidence="7">
    <location>
        <begin position="6"/>
        <end position="27"/>
    </location>
</feature>
<dbReference type="KEGG" id="lak:106177620"/>
<dbReference type="GO" id="GO:0016042">
    <property type="term" value="P:lipid catabolic process"/>
    <property type="evidence" value="ECO:0007669"/>
    <property type="project" value="UniProtKB-KW"/>
</dbReference>
<dbReference type="InterPro" id="IPR051406">
    <property type="entry name" value="PLD_domain"/>
</dbReference>
<evidence type="ECO:0000313" key="9">
    <source>
        <dbReference type="Proteomes" id="UP000085678"/>
    </source>
</evidence>
<dbReference type="Gene3D" id="3.30.870.10">
    <property type="entry name" value="Endonuclease Chain A"/>
    <property type="match status" value="1"/>
</dbReference>
<evidence type="ECO:0000256" key="2">
    <source>
        <dbReference type="ARBA" id="ARBA00022963"/>
    </source>
</evidence>
<feature type="domain" description="PLD phosphodiesterase" evidence="8">
    <location>
        <begin position="159"/>
        <end position="186"/>
    </location>
</feature>
<dbReference type="Pfam" id="PF13091">
    <property type="entry name" value="PLDc_2"/>
    <property type="match status" value="1"/>
</dbReference>
<dbReference type="PANTHER" id="PTHR43856">
    <property type="entry name" value="CARDIOLIPIN HYDROLASE"/>
    <property type="match status" value="1"/>
</dbReference>
<keyword evidence="7" id="KW-0472">Membrane</keyword>
<keyword evidence="7" id="KW-0812">Transmembrane</keyword>
<keyword evidence="3" id="KW-0443">Lipid metabolism</keyword>
<dbReference type="SUPFAM" id="SSF56024">
    <property type="entry name" value="Phospholipase D/nuclease"/>
    <property type="match status" value="1"/>
</dbReference>
<evidence type="ECO:0000256" key="6">
    <source>
        <dbReference type="ARBA" id="ARBA00043167"/>
    </source>
</evidence>
<dbReference type="PANTHER" id="PTHR43856:SF1">
    <property type="entry name" value="MITOCHONDRIAL CARDIOLIPIN HYDROLASE"/>
    <property type="match status" value="1"/>
</dbReference>
<dbReference type="FunCoup" id="A0A1S3K043">
    <property type="interactions" value="143"/>
</dbReference>
<evidence type="ECO:0000256" key="1">
    <source>
        <dbReference type="ARBA" id="ARBA00022801"/>
    </source>
</evidence>
<dbReference type="InterPro" id="IPR001736">
    <property type="entry name" value="PLipase_D/transphosphatidylase"/>
</dbReference>
<comment type="similarity">
    <text evidence="4">Belongs to the phospholipase D family. MitoPLD/Zucchini subfamily.</text>
</comment>
<dbReference type="InterPro" id="IPR025202">
    <property type="entry name" value="PLD-like_dom"/>
</dbReference>
<dbReference type="STRING" id="7574.A0A1S3K043"/>
<gene>
    <name evidence="10" type="primary">LOC106177620</name>
</gene>
<reference evidence="10" key="1">
    <citation type="submission" date="2025-08" db="UniProtKB">
        <authorList>
            <consortium name="RefSeq"/>
        </authorList>
    </citation>
    <scope>IDENTIFICATION</scope>
    <source>
        <tissue evidence="10">Gonads</tissue>
    </source>
</reference>
<evidence type="ECO:0000256" key="5">
    <source>
        <dbReference type="ARBA" id="ARBA00040549"/>
    </source>
</evidence>
<evidence type="ECO:0000259" key="8">
    <source>
        <dbReference type="PROSITE" id="PS50035"/>
    </source>
</evidence>
<protein>
    <recommendedName>
        <fullName evidence="5">Mitochondrial cardiolipin hydrolase</fullName>
    </recommendedName>
    <alternativeName>
        <fullName evidence="6">Mitochondrial phospholipase</fullName>
    </alternativeName>
</protein>
<keyword evidence="9" id="KW-1185">Reference proteome</keyword>
<dbReference type="PROSITE" id="PS50035">
    <property type="entry name" value="PLD"/>
    <property type="match status" value="1"/>
</dbReference>
<dbReference type="GO" id="GO:0016891">
    <property type="term" value="F:RNA endonuclease activity producing 5'-phosphomonoesters, hydrolytic mechanism"/>
    <property type="evidence" value="ECO:0007669"/>
    <property type="project" value="TreeGrafter"/>
</dbReference>
<accession>A0A1S3K043</accession>
<dbReference type="Proteomes" id="UP000085678">
    <property type="component" value="Unplaced"/>
</dbReference>
<dbReference type="InParanoid" id="A0A1S3K043"/>
<dbReference type="GO" id="GO:0005739">
    <property type="term" value="C:mitochondrion"/>
    <property type="evidence" value="ECO:0007669"/>
    <property type="project" value="TreeGrafter"/>
</dbReference>
<evidence type="ECO:0000256" key="3">
    <source>
        <dbReference type="ARBA" id="ARBA00023098"/>
    </source>
</evidence>
<proteinExistence type="inferred from homology"/>
<evidence type="ECO:0000313" key="10">
    <source>
        <dbReference type="RefSeq" id="XP_013415912.1"/>
    </source>
</evidence>
<dbReference type="GO" id="GO:0034587">
    <property type="term" value="P:piRNA processing"/>
    <property type="evidence" value="ECO:0007669"/>
    <property type="project" value="TreeGrafter"/>
</dbReference>
<dbReference type="CDD" id="cd09171">
    <property type="entry name" value="PLDc_vPLD6_like"/>
    <property type="match status" value="1"/>
</dbReference>
<evidence type="ECO:0000256" key="7">
    <source>
        <dbReference type="SAM" id="Phobius"/>
    </source>
</evidence>
<dbReference type="OMA" id="IDIAIYT"/>
<sequence>MASWSLGKLVILTIVGSVTLELLYYTWNYFKRNHRHKHGKTKPKQQQKNIFHNVLFFPDQHIACKEHFNSSDGCLRSGCKYAHSETSLTHMLSYLRSARKTLDLCVFVITCHELSDTVIALHERGVTVRVITDDEQVDITGSKIGAFRAAGIQVRQDRSSYLMHHKFALIDEDVLINGSFNWTRQAVTGNNENLLITNSRDIVQPYIEEFERLWEQFDPRNYKCLPHTNSDQIHQAIS</sequence>
<organism evidence="9 10">
    <name type="scientific">Lingula anatina</name>
    <name type="common">Brachiopod</name>
    <name type="synonym">Lingula unguis</name>
    <dbReference type="NCBI Taxonomy" id="7574"/>
    <lineage>
        <taxon>Eukaryota</taxon>
        <taxon>Metazoa</taxon>
        <taxon>Spiralia</taxon>
        <taxon>Lophotrochozoa</taxon>
        <taxon>Brachiopoda</taxon>
        <taxon>Linguliformea</taxon>
        <taxon>Lingulata</taxon>
        <taxon>Lingulida</taxon>
        <taxon>Linguloidea</taxon>
        <taxon>Lingulidae</taxon>
        <taxon>Lingula</taxon>
    </lineage>
</organism>
<dbReference type="GeneID" id="106177620"/>
<dbReference type="OrthoDB" id="5205528at2759"/>
<keyword evidence="2" id="KW-0442">Lipid degradation</keyword>
<keyword evidence="7" id="KW-1133">Transmembrane helix</keyword>
<dbReference type="AlphaFoldDB" id="A0A1S3K043"/>
<name>A0A1S3K043_LINAN</name>
<dbReference type="RefSeq" id="XP_013415912.1">
    <property type="nucleotide sequence ID" value="XM_013560458.2"/>
</dbReference>
<keyword evidence="1 10" id="KW-0378">Hydrolase</keyword>
<evidence type="ECO:0000256" key="4">
    <source>
        <dbReference type="ARBA" id="ARBA00038012"/>
    </source>
</evidence>